<dbReference type="SUPFAM" id="SSF69318">
    <property type="entry name" value="Integrin alpha N-terminal domain"/>
    <property type="match status" value="2"/>
</dbReference>
<dbReference type="InterPro" id="IPR028994">
    <property type="entry name" value="Integrin_alpha_N"/>
</dbReference>
<dbReference type="PANTHER" id="PTHR44103:SF1">
    <property type="entry name" value="PROPROTEIN CONVERTASE P"/>
    <property type="match status" value="1"/>
</dbReference>
<keyword evidence="1 2" id="KW-0732">Signal</keyword>
<dbReference type="Gene3D" id="2.40.128.340">
    <property type="match status" value="4"/>
</dbReference>
<reference evidence="4 5" key="1">
    <citation type="submission" date="2019-03" db="EMBL/GenBank/DDBJ databases">
        <title>Draft genome sequences of novel Actinobacteria.</title>
        <authorList>
            <person name="Sahin N."/>
            <person name="Ay H."/>
            <person name="Saygin H."/>
        </authorList>
    </citation>
    <scope>NUCLEOTIDE SEQUENCE [LARGE SCALE GENOMIC DNA]</scope>
    <source>
        <strain evidence="4 5">6K102</strain>
    </source>
</reference>
<evidence type="ECO:0000259" key="3">
    <source>
        <dbReference type="Pfam" id="PF01551"/>
    </source>
</evidence>
<dbReference type="Pfam" id="PF01551">
    <property type="entry name" value="Peptidase_M23"/>
    <property type="match status" value="1"/>
</dbReference>
<dbReference type="SUPFAM" id="SSF51261">
    <property type="entry name" value="Duplicated hybrid motif"/>
    <property type="match status" value="1"/>
</dbReference>
<dbReference type="InterPro" id="IPR013517">
    <property type="entry name" value="FG-GAP"/>
</dbReference>
<name>A0A4R5FUX8_9ACTN</name>
<organism evidence="4 5">
    <name type="scientific">Nonomuraea mesophila</name>
    <dbReference type="NCBI Taxonomy" id="2530382"/>
    <lineage>
        <taxon>Bacteria</taxon>
        <taxon>Bacillati</taxon>
        <taxon>Actinomycetota</taxon>
        <taxon>Actinomycetes</taxon>
        <taxon>Streptosporangiales</taxon>
        <taxon>Streptosporangiaceae</taxon>
        <taxon>Nonomuraea</taxon>
    </lineage>
</organism>
<accession>A0A4R5FUX8</accession>
<feature type="signal peptide" evidence="2">
    <location>
        <begin position="1"/>
        <end position="27"/>
    </location>
</feature>
<feature type="chain" id="PRO_5039607752" description="M23ase beta-sheet core domain-containing protein" evidence="2">
    <location>
        <begin position="28"/>
        <end position="698"/>
    </location>
</feature>
<evidence type="ECO:0000313" key="5">
    <source>
        <dbReference type="Proteomes" id="UP000295136"/>
    </source>
</evidence>
<dbReference type="Proteomes" id="UP000295136">
    <property type="component" value="Unassembled WGS sequence"/>
</dbReference>
<gene>
    <name evidence="4" type="ORF">E1295_05830</name>
</gene>
<evidence type="ECO:0000256" key="2">
    <source>
        <dbReference type="SAM" id="SignalP"/>
    </source>
</evidence>
<dbReference type="InterPro" id="IPR011055">
    <property type="entry name" value="Dup_hybrid_motif"/>
</dbReference>
<protein>
    <recommendedName>
        <fullName evidence="3">M23ase beta-sheet core domain-containing protein</fullName>
    </recommendedName>
</protein>
<feature type="domain" description="M23ase beta-sheet core" evidence="3">
    <location>
        <begin position="70"/>
        <end position="151"/>
    </location>
</feature>
<evidence type="ECO:0000256" key="1">
    <source>
        <dbReference type="ARBA" id="ARBA00022729"/>
    </source>
</evidence>
<dbReference type="EMBL" id="SMLD01000010">
    <property type="protein sequence ID" value="TDE58130.1"/>
    <property type="molecule type" value="Genomic_DNA"/>
</dbReference>
<evidence type="ECO:0000313" key="4">
    <source>
        <dbReference type="EMBL" id="TDE58130.1"/>
    </source>
</evidence>
<dbReference type="CDD" id="cd12797">
    <property type="entry name" value="M23_peptidase"/>
    <property type="match status" value="1"/>
</dbReference>
<proteinExistence type="predicted"/>
<keyword evidence="5" id="KW-1185">Reference proteome</keyword>
<sequence>MRRLSRTGRTLAGLVSMATIITGTVVATSAPAAAAAPDLQLPFPCGQKWRLDTWGHAPALDMVKEPDQHGTDGATLVAAAAGTVSESRWLDSSGWSLQIDHGGRYFTTYIHLKSKGLAAGTKVKRGTVIGKVGASGSMSNNHPHLHFELGYDSNGDGRASWGDSGEKVRPTFDGVTYGQANSRTWRNVESHNCGGSDEPDPPSLFGADFNGDGIGDIFATGTGSLTIWNGKGGNNFTPPDVVGANWNTYSRPIGGDFNGDGKGDLAAVRDGTLHIWNGKGGNTFTPAEEVGSGWSHLARTLVSLGDVNKDGRTDIGAVDPDGVLYVWNGKGGNNFTSRDRVGSGWTGYGRPVGGDFNADKIGDIAAVDTDGVLHIWNGKGGNNFTPAVRVGSGWNRALASTLMSLGDVNGDGHTDLAAVQDGTLSIWNGKGNNKFGPAEPTGPGWTPHFPAEFGADFDSDGVGDIFATGTGTLHVWNGKGSNNFTPADSVGAGWADVSRPVAADFNRDGIGDLAAVRDGTLHIWNGKGDNTFTPAEAVGPGWEDLAATLVSLGDVNGDGHPDLAAVDAEGVLHVWNGQGNNNFHPPVRIGSGWTGFSRPIGGDFNRDGIGDIAAVKDGTLSIWNGRGHNTFTPAEAVGPGWTDLAHALMSLGDVNNDGQTDIAAIDPEGFLHVYNGQGGNNFDPPVRIGPNWNEHFPR</sequence>
<comment type="caution">
    <text evidence="4">The sequence shown here is derived from an EMBL/GenBank/DDBJ whole genome shotgun (WGS) entry which is preliminary data.</text>
</comment>
<dbReference type="PANTHER" id="PTHR44103">
    <property type="entry name" value="PROPROTEIN CONVERTASE P"/>
    <property type="match status" value="1"/>
</dbReference>
<dbReference type="InterPro" id="IPR016047">
    <property type="entry name" value="M23ase_b-sheet_dom"/>
</dbReference>
<dbReference type="AlphaFoldDB" id="A0A4R5FUX8"/>
<dbReference type="Pfam" id="PF13517">
    <property type="entry name" value="FG-GAP_3"/>
    <property type="match status" value="4"/>
</dbReference>
<dbReference type="Gene3D" id="2.70.70.10">
    <property type="entry name" value="Glucose Permease (Domain IIA)"/>
    <property type="match status" value="1"/>
</dbReference>